<dbReference type="EnsemblMetazoa" id="XM_003727084">
    <property type="protein sequence ID" value="XP_003727132"/>
    <property type="gene ID" value="LOC578654"/>
</dbReference>
<keyword evidence="10" id="KW-0540">Nuclease</keyword>
<evidence type="ECO:0000256" key="5">
    <source>
        <dbReference type="ARBA" id="ARBA00007823"/>
    </source>
</evidence>
<keyword evidence="13" id="KW-0378">Hydrolase</keyword>
<keyword evidence="14" id="KW-0862">Zinc</keyword>
<protein>
    <recommendedName>
        <fullName evidence="7">Zinc phosphodiesterase ELAC protein 2</fullName>
        <ecNumber evidence="6">3.1.26.11</ecNumber>
    </recommendedName>
    <alternativeName>
        <fullName evidence="21">ElaC homolog protein 2</fullName>
    </alternativeName>
    <alternativeName>
        <fullName evidence="19">Ribonuclease Z 2</fullName>
    </alternativeName>
    <alternativeName>
        <fullName evidence="20">tRNA 3 endonuclease 2</fullName>
    </alternativeName>
    <alternativeName>
        <fullName evidence="18">tRNase Z 2</fullName>
    </alternativeName>
</protein>
<keyword evidence="24" id="KW-0175">Coiled coil</keyword>
<keyword evidence="12" id="KW-0255">Endonuclease</keyword>
<accession>A0A7M7GGB6</accession>
<feature type="coiled-coil region" evidence="24">
    <location>
        <begin position="582"/>
        <end position="609"/>
    </location>
</feature>
<dbReference type="GO" id="GO:0005634">
    <property type="term" value="C:nucleus"/>
    <property type="evidence" value="ECO:0007669"/>
    <property type="project" value="UniProtKB-SubCell"/>
</dbReference>
<keyword evidence="8" id="KW-0597">Phosphoprotein</keyword>
<feature type="compositionally biased region" description="Acidic residues" evidence="25">
    <location>
        <begin position="296"/>
        <end position="306"/>
    </location>
</feature>
<keyword evidence="15" id="KW-0809">Transit peptide</keyword>
<keyword evidence="16" id="KW-0496">Mitochondrion</keyword>
<dbReference type="GO" id="GO:1990180">
    <property type="term" value="P:mitochondrial tRNA 3'-end processing"/>
    <property type="evidence" value="ECO:0000318"/>
    <property type="project" value="GO_Central"/>
</dbReference>
<dbReference type="RefSeq" id="XP_003727132.1">
    <property type="nucleotide sequence ID" value="XM_003727084.3"/>
</dbReference>
<evidence type="ECO:0000256" key="16">
    <source>
        <dbReference type="ARBA" id="ARBA00023128"/>
    </source>
</evidence>
<evidence type="ECO:0000256" key="4">
    <source>
        <dbReference type="ARBA" id="ARBA00004305"/>
    </source>
</evidence>
<evidence type="ECO:0000259" key="26">
    <source>
        <dbReference type="Pfam" id="PF13691"/>
    </source>
</evidence>
<keyword evidence="17" id="KW-0539">Nucleus</keyword>
<dbReference type="InParanoid" id="A0A7M7GGB6"/>
<dbReference type="FunCoup" id="A0A7M7GGB6">
    <property type="interactions" value="1706"/>
</dbReference>
<dbReference type="GO" id="GO:0042781">
    <property type="term" value="F:3'-tRNA processing endoribonuclease activity"/>
    <property type="evidence" value="ECO:0000318"/>
    <property type="project" value="GO_Central"/>
</dbReference>
<dbReference type="FunFam" id="3.60.15.10:FF:000014">
    <property type="entry name" value="Zinc phosphodiesterase ELAC protein 2"/>
    <property type="match status" value="1"/>
</dbReference>
<comment type="subcellular location">
    <subcellularLocation>
        <location evidence="4">Mitochondrion matrix</location>
    </subcellularLocation>
    <subcellularLocation>
        <location evidence="3">Nucleus</location>
    </subcellularLocation>
</comment>
<sequence>MYLSSFSVSTARCCKNVIIRNTLSKNGIACPSFTFSCKHSSTSSTSLSLGLLSRSRLKIVTENTNFLSICNVRRISSGKNWLNLRCTKTFYSDPFQSESQIRLSRSKWSFSSQFGIQRRAASSHWEMAADKAKLRFLKNRERRAQLDKAPQQSGVVSLQIVGNGSIDCPPSVLIITDTSRYIFNCGEGTQRLLMECGTRNLSKLEHLFLTRMSWENVGGAIGMTITLKNIGIPRVTMYGPPNMEEFKKAIQIFAKHEAIDINLKPYSEGPFMNDTMVVTAVPLFSTKNEDTIVSTETDDNQGEEGCSETSDREDNVSPVPSEESGVKRKAASPLDVIADMNVKLQSTGASAKKRKTERLPDMTIAYVCKLHDKPGKLLVKEAVQMGLKPNLHFELVKSGKSVTLDDGTVVKAEDCLGPVIPGQVFIVLECPSVDYIEPIVSNEVFTRHFSDCGEDAASLVLHMCPEEVLHDERYQQWITRFGATAEHIIFNESCESLRLDASRGQQTLLNQLHEGIFPILPTHTLKATPIPPQIKINGSESIAKVTYAEIYNKLHLKPAKGWERDFIISEDRQRFLDELGPLKGFQESLKTLKATLEETKSDHTESTEQKYPEVVFLGTGSAMPNKARNVSGILLNFSENKSMIMDCGEGTFGQLCRYYGDKVDGVMASIQCIFISHIHADHHAGLINLLKHWKRVTKSDDSGNNLILIGPKRMFIWLNLFDQHCESFIHRTRFVELADLNINQQGERSRHEASLLSRFNLKEFNTVYVRHCANAYGVTLTHQDGWKMVYSGDTMPCDNLIKAGKGADLLIHEATLEDGMEEEAKKKRHSMISQAIEVGQSMEAKFLLLTHFSQRYPKVPLIETSSTSKIGIAFDNMRVSFSELDLLPQFLPTLKYLYAAEIQELEVLREKKAERKVINKQMTKKKMPSTS</sequence>
<dbReference type="AlphaFoldDB" id="A0A7M7GGB6"/>
<name>A0A7M7GGB6_STRPU</name>
<comment type="function">
    <text evidence="22">Zinc phosphodiesterase, which displays mitochondrial tRNA 3'-processing endonuclease activity. Involved in tRNA maturation, by removing a 3'-trailer from precursor tRNA. Associates with mitochondrial DNA complexes at the nucleoids to initiate RNA processing and ribosome assembly.</text>
</comment>
<dbReference type="PANTHER" id="PTHR12553:SF49">
    <property type="entry name" value="ZINC PHOSPHODIESTERASE ELAC PROTEIN 2"/>
    <property type="match status" value="1"/>
</dbReference>
<evidence type="ECO:0000256" key="24">
    <source>
        <dbReference type="SAM" id="Coils"/>
    </source>
</evidence>
<evidence type="ECO:0000256" key="12">
    <source>
        <dbReference type="ARBA" id="ARBA00022759"/>
    </source>
</evidence>
<dbReference type="SUPFAM" id="SSF56281">
    <property type="entry name" value="Metallo-hydrolase/oxidoreductase"/>
    <property type="match status" value="2"/>
</dbReference>
<evidence type="ECO:0000256" key="18">
    <source>
        <dbReference type="ARBA" id="ARBA00030689"/>
    </source>
</evidence>
<dbReference type="InterPro" id="IPR027794">
    <property type="entry name" value="tRNase_Z_dom"/>
</dbReference>
<evidence type="ECO:0000256" key="9">
    <source>
        <dbReference type="ARBA" id="ARBA00022694"/>
    </source>
</evidence>
<comment type="subunit">
    <text evidence="23">Homodimer. Interacts with PTCD1.</text>
</comment>
<dbReference type="CDD" id="cd07718">
    <property type="entry name" value="RNaseZ_ELAC1_ELAC2-C-term-like_MBL-fold"/>
    <property type="match status" value="1"/>
</dbReference>
<evidence type="ECO:0000256" key="15">
    <source>
        <dbReference type="ARBA" id="ARBA00022946"/>
    </source>
</evidence>
<dbReference type="Gene3D" id="3.60.15.10">
    <property type="entry name" value="Ribonuclease Z/Hydroxyacylglutathione hydrolase-like"/>
    <property type="match status" value="2"/>
</dbReference>
<evidence type="ECO:0000256" key="6">
    <source>
        <dbReference type="ARBA" id="ARBA00012477"/>
    </source>
</evidence>
<evidence type="ECO:0000313" key="27">
    <source>
        <dbReference type="EnsemblMetazoa" id="XP_003727132"/>
    </source>
</evidence>
<dbReference type="PANTHER" id="PTHR12553">
    <property type="entry name" value="ZINC PHOSPHODIESTERASE ELAC PROTEIN 2"/>
    <property type="match status" value="1"/>
</dbReference>
<evidence type="ECO:0000256" key="2">
    <source>
        <dbReference type="ARBA" id="ARBA00001947"/>
    </source>
</evidence>
<dbReference type="GO" id="GO:0046872">
    <property type="term" value="F:metal ion binding"/>
    <property type="evidence" value="ECO:0007669"/>
    <property type="project" value="UniProtKB-KW"/>
</dbReference>
<evidence type="ECO:0000256" key="8">
    <source>
        <dbReference type="ARBA" id="ARBA00022553"/>
    </source>
</evidence>
<dbReference type="EC" id="3.1.26.11" evidence="6"/>
<comment type="cofactor">
    <cofactor evidence="2">
        <name>Zn(2+)</name>
        <dbReference type="ChEBI" id="CHEBI:29105"/>
    </cofactor>
</comment>
<evidence type="ECO:0000256" key="19">
    <source>
        <dbReference type="ARBA" id="ARBA00030729"/>
    </source>
</evidence>
<dbReference type="OrthoDB" id="527344at2759"/>
<evidence type="ECO:0000256" key="7">
    <source>
        <dbReference type="ARBA" id="ARBA00013357"/>
    </source>
</evidence>
<dbReference type="Pfam" id="PF13691">
    <property type="entry name" value="Lactamase_B_4"/>
    <property type="match status" value="1"/>
</dbReference>
<dbReference type="GO" id="GO:0005739">
    <property type="term" value="C:mitochondrion"/>
    <property type="evidence" value="ECO:0000318"/>
    <property type="project" value="GO_Central"/>
</dbReference>
<feature type="region of interest" description="Disordered" evidence="25">
    <location>
        <begin position="291"/>
        <end position="328"/>
    </location>
</feature>
<dbReference type="KEGG" id="spu:578654"/>
<dbReference type="Proteomes" id="UP000007110">
    <property type="component" value="Unassembled WGS sequence"/>
</dbReference>
<organism evidence="27 28">
    <name type="scientific">Strongylocentrotus purpuratus</name>
    <name type="common">Purple sea urchin</name>
    <dbReference type="NCBI Taxonomy" id="7668"/>
    <lineage>
        <taxon>Eukaryota</taxon>
        <taxon>Metazoa</taxon>
        <taxon>Echinodermata</taxon>
        <taxon>Eleutherozoa</taxon>
        <taxon>Echinozoa</taxon>
        <taxon>Echinoidea</taxon>
        <taxon>Euechinoidea</taxon>
        <taxon>Echinacea</taxon>
        <taxon>Camarodonta</taxon>
        <taxon>Echinidea</taxon>
        <taxon>Strongylocentrotidae</taxon>
        <taxon>Strongylocentrotus</taxon>
    </lineage>
</organism>
<evidence type="ECO:0000313" key="28">
    <source>
        <dbReference type="Proteomes" id="UP000007110"/>
    </source>
</evidence>
<dbReference type="Pfam" id="PF23023">
    <property type="entry name" value="Anti-Pycsar_Apyc1"/>
    <property type="match status" value="1"/>
</dbReference>
<keyword evidence="28" id="KW-1185">Reference proteome</keyword>
<keyword evidence="9" id="KW-0819">tRNA processing</keyword>
<evidence type="ECO:0000256" key="17">
    <source>
        <dbReference type="ARBA" id="ARBA00023242"/>
    </source>
</evidence>
<dbReference type="OMA" id="INYICQL"/>
<evidence type="ECO:0000256" key="21">
    <source>
        <dbReference type="ARBA" id="ARBA00032616"/>
    </source>
</evidence>
<feature type="domain" description="tRNase Z endonuclease" evidence="26">
    <location>
        <begin position="159"/>
        <end position="219"/>
    </location>
</feature>
<comment type="catalytic activity">
    <reaction evidence="1">
        <text>Endonucleolytic cleavage of RNA, removing extra 3' nucleotides from tRNA precursor, generating 3' termini of tRNAs. A 3'-hydroxy group is left at the tRNA terminus and a 5'-phosphoryl group is left at the trailer molecule.</text>
        <dbReference type="EC" id="3.1.26.11"/>
    </reaction>
</comment>
<dbReference type="CTD" id="60528"/>
<proteinExistence type="inferred from homology"/>
<reference evidence="28" key="1">
    <citation type="submission" date="2015-02" db="EMBL/GenBank/DDBJ databases">
        <title>Genome sequencing for Strongylocentrotus purpuratus.</title>
        <authorList>
            <person name="Murali S."/>
            <person name="Liu Y."/>
            <person name="Vee V."/>
            <person name="English A."/>
            <person name="Wang M."/>
            <person name="Skinner E."/>
            <person name="Han Y."/>
            <person name="Muzny D.M."/>
            <person name="Worley K.C."/>
            <person name="Gibbs R.A."/>
        </authorList>
    </citation>
    <scope>NUCLEOTIDE SEQUENCE</scope>
</reference>
<evidence type="ECO:0000256" key="11">
    <source>
        <dbReference type="ARBA" id="ARBA00022723"/>
    </source>
</evidence>
<evidence type="ECO:0000256" key="1">
    <source>
        <dbReference type="ARBA" id="ARBA00000402"/>
    </source>
</evidence>
<evidence type="ECO:0000256" key="25">
    <source>
        <dbReference type="SAM" id="MobiDB-lite"/>
    </source>
</evidence>
<evidence type="ECO:0000256" key="23">
    <source>
        <dbReference type="ARBA" id="ARBA00047136"/>
    </source>
</evidence>
<keyword evidence="11" id="KW-0479">Metal-binding</keyword>
<evidence type="ECO:0000256" key="22">
    <source>
        <dbReference type="ARBA" id="ARBA00046098"/>
    </source>
</evidence>
<dbReference type="InterPro" id="IPR036866">
    <property type="entry name" value="RibonucZ/Hydroxyglut_hydro"/>
</dbReference>
<evidence type="ECO:0000256" key="14">
    <source>
        <dbReference type="ARBA" id="ARBA00022833"/>
    </source>
</evidence>
<dbReference type="GeneID" id="578654"/>
<evidence type="ECO:0000256" key="3">
    <source>
        <dbReference type="ARBA" id="ARBA00004123"/>
    </source>
</evidence>
<comment type="similarity">
    <text evidence="5">Belongs to the RNase Z family.</text>
</comment>
<dbReference type="GO" id="GO:0042645">
    <property type="term" value="C:mitochondrial nucleoid"/>
    <property type="evidence" value="ECO:0007669"/>
    <property type="project" value="UniProtKB-ARBA"/>
</dbReference>
<evidence type="ECO:0000256" key="10">
    <source>
        <dbReference type="ARBA" id="ARBA00022722"/>
    </source>
</evidence>
<dbReference type="InterPro" id="IPR047151">
    <property type="entry name" value="RNZ2-like"/>
</dbReference>
<evidence type="ECO:0000256" key="20">
    <source>
        <dbReference type="ARBA" id="ARBA00032104"/>
    </source>
</evidence>
<evidence type="ECO:0000256" key="13">
    <source>
        <dbReference type="ARBA" id="ARBA00022801"/>
    </source>
</evidence>
<reference evidence="27" key="2">
    <citation type="submission" date="2021-01" db="UniProtKB">
        <authorList>
            <consortium name="EnsemblMetazoa"/>
        </authorList>
    </citation>
    <scope>IDENTIFICATION</scope>
</reference>